<evidence type="ECO:0000313" key="2">
    <source>
        <dbReference type="EMBL" id="MBM4567812.1"/>
    </source>
</evidence>
<protein>
    <recommendedName>
        <fullName evidence="6">PBSX family phage terminase large subunit</fullName>
    </recommendedName>
</protein>
<evidence type="ECO:0000313" key="3">
    <source>
        <dbReference type="EMBL" id="MBM4567823.1"/>
    </source>
</evidence>
<dbReference type="Gene3D" id="3.30.420.280">
    <property type="match status" value="1"/>
</dbReference>
<dbReference type="EMBL" id="WVBC01000030">
    <property type="protein sequence ID" value="NKT78137.1"/>
    <property type="molecule type" value="Genomic_DNA"/>
</dbReference>
<evidence type="ECO:0000313" key="1">
    <source>
        <dbReference type="EMBL" id="MBM4567416.1"/>
    </source>
</evidence>
<dbReference type="Proteomes" id="UP000808906">
    <property type="component" value="Unassembled WGS sequence"/>
</dbReference>
<dbReference type="AlphaFoldDB" id="A0A9Q2PQ23"/>
<gene>
    <name evidence="1" type="ORF">GS441_18925</name>
    <name evidence="2" type="ORF">GS441_21070</name>
    <name evidence="3" type="ORF">GS441_21125</name>
    <name evidence="4" type="ORF">GS882_08475</name>
</gene>
<dbReference type="InterPro" id="IPR027417">
    <property type="entry name" value="P-loop_NTPase"/>
</dbReference>
<proteinExistence type="predicted"/>
<dbReference type="EMBL" id="WUXR01000016">
    <property type="protein sequence ID" value="MBM4567812.1"/>
    <property type="molecule type" value="Genomic_DNA"/>
</dbReference>
<evidence type="ECO:0000313" key="4">
    <source>
        <dbReference type="EMBL" id="NKT78137.1"/>
    </source>
</evidence>
<evidence type="ECO:0000313" key="5">
    <source>
        <dbReference type="Proteomes" id="UP000808906"/>
    </source>
</evidence>
<organism evidence="1 5">
    <name type="scientific">Rhodococcus hoagii</name>
    <name type="common">Corynebacterium equii</name>
    <dbReference type="NCBI Taxonomy" id="43767"/>
    <lineage>
        <taxon>Bacteria</taxon>
        <taxon>Bacillati</taxon>
        <taxon>Actinomycetota</taxon>
        <taxon>Actinomycetes</taxon>
        <taxon>Mycobacteriales</taxon>
        <taxon>Nocardiaceae</taxon>
        <taxon>Prescottella</taxon>
    </lineage>
</organism>
<comment type="caution">
    <text evidence="1">The sequence shown here is derived from an EMBL/GenBank/DDBJ whole genome shotgun (WGS) entry which is preliminary data.</text>
</comment>
<sequence>MLDDLSISRKQARSIALANADASKSQMNLWHGAVRSGKTVGSLVKFLMKMADGTDLTGESVVIGRTRDTVYRNLIAPLQDPKIYGPWAEHVRYNRGAPTADIFGQEVHVIGASDVRSEAVIRGMTIKRSYCDEISLMNEDFVNMLVSRHSVEGAWLGATTNPDGPKHPLKVNYIDRAAEMGHRIFHFELEDNRRFLPDGYIENLSRQYTGLWHDRFIKGLWTMADGVIYECFDPARHVVDTLPTMQRVLAVGVDYGTTNPTRGIKLGLGDDNRLYAMAEWAPGTGTTADRETGLRAFCATDRPDYVFVDPAAAEFKVQLQRGGWGGGGADSPPPYANGMNRVGAGIGLVSALLSTDQLLIHSSCTELLGEIPGYVWDTKAAQKGEDAPVKLNDHAVDALRYAVATSRPMWQPFLPQIDAAKRLPDERIEVAA</sequence>
<reference evidence="4" key="2">
    <citation type="journal article" date="2020" name="Environ. Microbiol.">
        <title>The novel and transferable erm(51) gene confers Macrolides, Lincosamides, and Streptogramins B (MLSB) resistance to clonal Rhodococcus equi in the environment.</title>
        <authorList>
            <person name="Huber L."/>
            <person name="Giguere S."/>
            <person name="Slovis N.M."/>
            <person name="Alvarez-Narvaez S."/>
            <person name="Hart K.A."/>
            <person name="Greiter M."/>
            <person name="Morris E.R.A."/>
            <person name="Cohen N.D."/>
        </authorList>
    </citation>
    <scope>NUCLEOTIDE SEQUENCE</scope>
    <source>
        <strain evidence="4">Lh_116_1</strain>
    </source>
</reference>
<dbReference type="Proteomes" id="UP000603463">
    <property type="component" value="Unassembled WGS sequence"/>
</dbReference>
<dbReference type="EMBL" id="WUXR01000012">
    <property type="protein sequence ID" value="MBM4567416.1"/>
    <property type="molecule type" value="Genomic_DNA"/>
</dbReference>
<accession>A0A9Q2PQ23</accession>
<name>A0A9Q2PQ23_RHOHA</name>
<dbReference type="EMBL" id="WUXR01000016">
    <property type="protein sequence ID" value="MBM4567823.1"/>
    <property type="molecule type" value="Genomic_DNA"/>
</dbReference>
<evidence type="ECO:0008006" key="6">
    <source>
        <dbReference type="Google" id="ProtNLM"/>
    </source>
</evidence>
<dbReference type="Gene3D" id="3.40.50.300">
    <property type="entry name" value="P-loop containing nucleotide triphosphate hydrolases"/>
    <property type="match status" value="1"/>
</dbReference>
<reference evidence="1" key="1">
    <citation type="submission" date="2019-11" db="EMBL/GenBank/DDBJ databases">
        <title>Spread of Macrolides and rifampicin resistant Rhodococcus equi in clinical isolates in the USA.</title>
        <authorList>
            <person name="Alvarez-Narvaez S."/>
            <person name="Huber L."/>
            <person name="Cohen N.D."/>
            <person name="Slovis N."/>
            <person name="Greiter M."/>
            <person name="Giguere S."/>
            <person name="Hart K."/>
        </authorList>
    </citation>
    <scope>NUCLEOTIDE SEQUENCE</scope>
    <source>
        <strain evidence="1">Lh_17</strain>
    </source>
</reference>